<evidence type="ECO:0000259" key="2">
    <source>
        <dbReference type="Pfam" id="PF24883"/>
    </source>
</evidence>
<dbReference type="SUPFAM" id="SSF52540">
    <property type="entry name" value="P-loop containing nucleoside triphosphate hydrolases"/>
    <property type="match status" value="1"/>
</dbReference>
<keyword evidence="1" id="KW-0677">Repeat</keyword>
<keyword evidence="5" id="KW-1185">Reference proteome</keyword>
<evidence type="ECO:0000313" key="5">
    <source>
        <dbReference type="Proteomes" id="UP000663193"/>
    </source>
</evidence>
<evidence type="ECO:0000313" key="4">
    <source>
        <dbReference type="EMBL" id="QRD05527.1"/>
    </source>
</evidence>
<dbReference type="OMA" id="NHWTHAR"/>
<dbReference type="OrthoDB" id="443402at2759"/>
<dbReference type="PANTHER" id="PTHR10039">
    <property type="entry name" value="AMELOGENIN"/>
    <property type="match status" value="1"/>
</dbReference>
<gene>
    <name evidence="4" type="ORF">JI435_058100</name>
</gene>
<dbReference type="InterPro" id="IPR056884">
    <property type="entry name" value="NPHP3-like_N"/>
</dbReference>
<feature type="domain" description="DUF7791" evidence="3">
    <location>
        <begin position="535"/>
        <end position="664"/>
    </location>
</feature>
<dbReference type="Proteomes" id="UP000663193">
    <property type="component" value="Chromosome 19"/>
</dbReference>
<dbReference type="VEuPathDB" id="FungiDB:JI435_058100"/>
<dbReference type="Pfam" id="PF25053">
    <property type="entry name" value="DUF7791"/>
    <property type="match status" value="1"/>
</dbReference>
<evidence type="ECO:0000256" key="1">
    <source>
        <dbReference type="ARBA" id="ARBA00022737"/>
    </source>
</evidence>
<dbReference type="Gene3D" id="3.40.50.300">
    <property type="entry name" value="P-loop containing nucleotide triphosphate hydrolases"/>
    <property type="match status" value="1"/>
</dbReference>
<reference evidence="5" key="1">
    <citation type="journal article" date="2021" name="BMC Genomics">
        <title>Chromosome-level genome assembly and manually-curated proteome of model necrotroph Parastagonospora nodorum Sn15 reveals a genome-wide trove of candidate effector homologs, and redundancy of virulence-related functions within an accessory chromosome.</title>
        <authorList>
            <person name="Bertazzoni S."/>
            <person name="Jones D.A.B."/>
            <person name="Phan H.T."/>
            <person name="Tan K.-C."/>
            <person name="Hane J.K."/>
        </authorList>
    </citation>
    <scope>NUCLEOTIDE SEQUENCE [LARGE SCALE GENOMIC DNA]</scope>
    <source>
        <strain evidence="5">SN15 / ATCC MYA-4574 / FGSC 10173)</strain>
    </source>
</reference>
<evidence type="ECO:0000259" key="3">
    <source>
        <dbReference type="Pfam" id="PF25053"/>
    </source>
</evidence>
<sequence>MADPISILGLVAGIITFVDFGYKVISGSKSARDSIQGRTPDVARLNKIVQEIRLMNAALVSQISGQRKPSPLEKHVIEMVQESEKLNLQLHKEIEKLTMRSETRFKHLESGRVALQSIRSHKSLQSLGKELLVLDHRVRSGIQMVLELNHHDSVMSRLKDLQDSQKALGIDHETKFNQIKDSIIHLTGQEHQKHVVQIAEQGAQLLSLKAKVDALLKEHSDSSKAIRVVRSLYFQEVRRRFDQIPYSDRRSNDWIYDPSLTTFSLWLESNATADGLFYIWGKPGSGKSTLMKYISEDERTRDKLKTWSRTEKLYIGSYFFWNQGSEMQKSRTGLMQSLLYQILRASPELIPPEVGGRLDHEVWDMNEMIATFEYIANQTRYSSKFCFFIDGLDEYNGDENDIAPMLKVLISSPHIKLCASSRPGRLYEQSLRREDRAFDIARFTKEDMRHYVQNRLTVNTKFQRLSLQGTGCQNIISNISGHARGVWLWVFLVTRDILYEVDRDEGILTLQKIVNEFLSDLERYFERIIDRIKDRHKEEMAQTFLVTVHELQPLPLFAFALLERERTRPDYALETPIEPVSLDEIEPKHPVWQARVRNRCGDLLVIDPGPHPVYLSHSVDFMHRTVRDFLRDCYHDNLRNYLTHEFSPLVSLCKIHLCLLKALPVDNFRDRRSVNRIIGLTDELLYYAHEAEKNCTHQEQRTLDGLLNELDKVNSHHARSIRNHWTHARDSPAKLGFDHYREGGQCNFLALAVQARLAKYVSTRLQADKQIMQKGGRPLLDYALRPRRVTPISMDYHTTRDDPSVDIKMVELLLAHGANPNQSVHLYDGESVWALFLLSIHEANRQEGSGTSPPESLKTAWYASCEAMIRVGAQSDHITVVVKGRPGLNTTTILSGVFGPERAKILEDQIEAIAARKEMEGEKSDSENFCLMM</sequence>
<dbReference type="Pfam" id="PF24883">
    <property type="entry name" value="NPHP3_N"/>
    <property type="match status" value="1"/>
</dbReference>
<evidence type="ECO:0008006" key="6">
    <source>
        <dbReference type="Google" id="ProtNLM"/>
    </source>
</evidence>
<dbReference type="AlphaFoldDB" id="A0A7U2I949"/>
<organism evidence="4 5">
    <name type="scientific">Phaeosphaeria nodorum (strain SN15 / ATCC MYA-4574 / FGSC 10173)</name>
    <name type="common">Glume blotch fungus</name>
    <name type="synonym">Parastagonospora nodorum</name>
    <dbReference type="NCBI Taxonomy" id="321614"/>
    <lineage>
        <taxon>Eukaryota</taxon>
        <taxon>Fungi</taxon>
        <taxon>Dikarya</taxon>
        <taxon>Ascomycota</taxon>
        <taxon>Pezizomycotina</taxon>
        <taxon>Dothideomycetes</taxon>
        <taxon>Pleosporomycetidae</taxon>
        <taxon>Pleosporales</taxon>
        <taxon>Pleosporineae</taxon>
        <taxon>Phaeosphaeriaceae</taxon>
        <taxon>Parastagonospora</taxon>
    </lineage>
</organism>
<dbReference type="EMBL" id="CP069041">
    <property type="protein sequence ID" value="QRD05527.1"/>
    <property type="molecule type" value="Genomic_DNA"/>
</dbReference>
<dbReference type="PANTHER" id="PTHR10039:SF5">
    <property type="entry name" value="NACHT DOMAIN-CONTAINING PROTEIN"/>
    <property type="match status" value="1"/>
</dbReference>
<dbReference type="InterPro" id="IPR027417">
    <property type="entry name" value="P-loop_NTPase"/>
</dbReference>
<feature type="domain" description="Nephrocystin 3-like N-terminal" evidence="2">
    <location>
        <begin position="261"/>
        <end position="422"/>
    </location>
</feature>
<proteinExistence type="predicted"/>
<accession>A0A7U2I949</accession>
<protein>
    <recommendedName>
        <fullName evidence="6">NACHT domain-containing protein</fullName>
    </recommendedName>
</protein>
<dbReference type="InterPro" id="IPR056693">
    <property type="entry name" value="DUF7791"/>
</dbReference>
<name>A0A7U2I949_PHANO</name>